<dbReference type="AlphaFoldDB" id="A0A223KPK8"/>
<evidence type="ECO:0000313" key="2">
    <source>
        <dbReference type="EMBL" id="AST91336.1"/>
    </source>
</evidence>
<gene>
    <name evidence="2" type="ORF">BC6307_08630</name>
</gene>
<evidence type="ECO:0000313" key="3">
    <source>
        <dbReference type="Proteomes" id="UP000215224"/>
    </source>
</evidence>
<sequence>MTKLEKMSKDDIWNAVIQIISSNDYPTESKMLNELFIVFQYYSELESGGHESFFNWMQGDIEEVGVSDYLNDLIYVLVKIGANECAVIMKKYGYEMWQFFKALEAGEMVEDSFYQVIEIADREYYSQDGKLEQLLEEYFVKVYPQLINE</sequence>
<protein>
    <recommendedName>
        <fullName evidence="1">DNA mimic protein DMP19 C-terminal domain-containing protein</fullName>
    </recommendedName>
</protein>
<dbReference type="InterPro" id="IPR025402">
    <property type="entry name" value="DMP19_C"/>
</dbReference>
<proteinExistence type="predicted"/>
<dbReference type="RefSeq" id="WP_066411800.1">
    <property type="nucleotide sequence ID" value="NZ_CP018866.1"/>
</dbReference>
<keyword evidence="3" id="KW-1185">Reference proteome</keyword>
<evidence type="ECO:0000259" key="1">
    <source>
        <dbReference type="Pfam" id="PF14300"/>
    </source>
</evidence>
<dbReference type="EMBL" id="CP018866">
    <property type="protein sequence ID" value="AST91336.1"/>
    <property type="molecule type" value="Genomic_DNA"/>
</dbReference>
<accession>A0A223KPK8</accession>
<dbReference type="Proteomes" id="UP000215224">
    <property type="component" value="Chromosome"/>
</dbReference>
<dbReference type="KEGG" id="bcoh:BC6307_08630"/>
<feature type="domain" description="DNA mimic protein DMP19 C-terminal" evidence="1">
    <location>
        <begin position="33"/>
        <end position="140"/>
    </location>
</feature>
<reference evidence="2 3" key="1">
    <citation type="submission" date="2016-12" db="EMBL/GenBank/DDBJ databases">
        <title>The whole genome sequencing and assembly of Bacillus cohnii DSM 6307T strain.</title>
        <authorList>
            <person name="Lee Y.-J."/>
            <person name="Yi H."/>
            <person name="Bahn Y.-S."/>
            <person name="Kim J.F."/>
            <person name="Lee D.-W."/>
        </authorList>
    </citation>
    <scope>NUCLEOTIDE SEQUENCE [LARGE SCALE GENOMIC DNA]</scope>
    <source>
        <strain evidence="2 3">DSM 6307</strain>
    </source>
</reference>
<name>A0A223KPK8_9BACI</name>
<dbReference type="Pfam" id="PF14300">
    <property type="entry name" value="DMP19"/>
    <property type="match status" value="1"/>
</dbReference>
<organism evidence="2 3">
    <name type="scientific">Sutcliffiella cohnii</name>
    <dbReference type="NCBI Taxonomy" id="33932"/>
    <lineage>
        <taxon>Bacteria</taxon>
        <taxon>Bacillati</taxon>
        <taxon>Bacillota</taxon>
        <taxon>Bacilli</taxon>
        <taxon>Bacillales</taxon>
        <taxon>Bacillaceae</taxon>
        <taxon>Sutcliffiella</taxon>
    </lineage>
</organism>